<evidence type="ECO:0000313" key="2">
    <source>
        <dbReference type="EMBL" id="EHY89252.1"/>
    </source>
</evidence>
<dbReference type="RefSeq" id="WP_005441718.1">
    <property type="nucleotide sequence ID" value="NZ_CM001466.1"/>
</dbReference>
<dbReference type="PROSITE" id="PS51257">
    <property type="entry name" value="PROKAR_LIPOPROTEIN"/>
    <property type="match status" value="1"/>
</dbReference>
<name>H8G6F0_9PSEU</name>
<reference evidence="2 3" key="1">
    <citation type="journal article" date="2012" name="Stand. Genomic Sci.">
        <title>Genome sequence of the soil bacterium Saccharomonospora azurea type strain (NA-128(T)).</title>
        <authorList>
            <person name="Klenk H.P."/>
            <person name="Held B."/>
            <person name="Lucas S."/>
            <person name="Lapidus A."/>
            <person name="Copeland A."/>
            <person name="Hammon N."/>
            <person name="Pitluck S."/>
            <person name="Goodwin L.A."/>
            <person name="Han C."/>
            <person name="Tapia R."/>
            <person name="Brambilla E.M."/>
            <person name="Potter G."/>
            <person name="Land M."/>
            <person name="Ivanova N."/>
            <person name="Rohde M."/>
            <person name="Goker M."/>
            <person name="Detter J.C."/>
            <person name="Kyrpides N.C."/>
            <person name="Woyke T."/>
        </authorList>
    </citation>
    <scope>NUCLEOTIDE SEQUENCE [LARGE SCALE GENOMIC DNA]</scope>
    <source>
        <strain evidence="2 3">NA-128</strain>
    </source>
</reference>
<dbReference type="OrthoDB" id="3637233at2"/>
<dbReference type="HOGENOM" id="CLU_115411_0_0_11"/>
<sequence>MHRFRERVGLCATLVLCVVAGCGGAPTPDPGEPEGGRRTSTTADAPARDAAVTWANDYCGAVSELVLSVSEMPNIDASSPRRASETSGQLLEVVVGGLDRTVDRLESLDSVPVDGADRVRREALSTYGGIRERARAVLEDLSVAESAEASRDAVSAVREPLDDIGALDLLEGFDAVPELREASGHAPACRTLTGADPAPRIDSPGS</sequence>
<evidence type="ECO:0000256" key="1">
    <source>
        <dbReference type="SAM" id="MobiDB-lite"/>
    </source>
</evidence>
<dbReference type="Proteomes" id="UP000004705">
    <property type="component" value="Chromosome"/>
</dbReference>
<keyword evidence="3" id="KW-1185">Reference proteome</keyword>
<evidence type="ECO:0000313" key="3">
    <source>
        <dbReference type="Proteomes" id="UP000004705"/>
    </source>
</evidence>
<dbReference type="EMBL" id="CM001466">
    <property type="protein sequence ID" value="EHY89252.1"/>
    <property type="molecule type" value="Genomic_DNA"/>
</dbReference>
<protein>
    <submittedName>
        <fullName evidence="2">Uncharacterized protein</fullName>
    </submittedName>
</protein>
<dbReference type="AlphaFoldDB" id="H8G6F0"/>
<gene>
    <name evidence="2" type="ORF">SacazDRAFT_02345</name>
</gene>
<proteinExistence type="predicted"/>
<feature type="region of interest" description="Disordered" evidence="1">
    <location>
        <begin position="183"/>
        <end position="206"/>
    </location>
</feature>
<accession>H8G6F0</accession>
<feature type="region of interest" description="Disordered" evidence="1">
    <location>
        <begin position="25"/>
        <end position="44"/>
    </location>
</feature>
<organism evidence="2 3">
    <name type="scientific">Saccharomonospora azurea NA-128</name>
    <dbReference type="NCBI Taxonomy" id="882081"/>
    <lineage>
        <taxon>Bacteria</taxon>
        <taxon>Bacillati</taxon>
        <taxon>Actinomycetota</taxon>
        <taxon>Actinomycetes</taxon>
        <taxon>Pseudonocardiales</taxon>
        <taxon>Pseudonocardiaceae</taxon>
        <taxon>Saccharomonospora</taxon>
    </lineage>
</organism>